<sequence>MIGADVEVHVDNMVVKSTSIADHYKALGRVFQILRKHQLKMNPENCSFGVQVGKFLGFMLTERGIEANPEKCQAIINMRNPKTVKEVQQLTERTTTLSWFLSRSAETTAPIFNTLKKGDTFVWMAESEEVFLRLKEMLATLPDIDEANTRNPPRNIHFGSGKSNECSDEKAVLTLVIASRRLRPYFQGHLVIVRTNLPIKQVLKKSDLTGKMIAWSVQLSEFDILYESKGHIKAQALADFVTKMMAGSLEVETSGGWLLSVDEASNQAGSGAGANNNQAEYEALLAGMRLAKELGAKVLTAKSDSKLMTRDPQLVRYLDKTTKLAAAFEKFTFHHVPREQNERADQLSRLAPSQKRGVQKSIIYESISRPTIEEPDVGCVEEQTTWMSPLMAYSRDEIKPEDPAKAKKLIKEAAIYIIIGGELYKSEARYMIREVHERLCGSHIKGRELASKIAKAGYYWPTLKGDCMDYVRRCNKCQRFIEVGNTAPKQLHVITSPWSFHKWGEDILGPFPPSPRQVKFLIVAVDYFTKWIEVEIVTTISAKKIKHFYRKKIIGRFGLPTEIVLDNGTQLASRAMTNFCAQLKIKQCFTSVEHPQTNGQAEVANKVILRGLRRQLEEVKGR</sequence>
<name>A0A371EQ59_MUCPR</name>
<dbReference type="InterPro" id="IPR012337">
    <property type="entry name" value="RNaseH-like_sf"/>
</dbReference>
<dbReference type="InterPro" id="IPR002156">
    <property type="entry name" value="RNaseH_domain"/>
</dbReference>
<organism evidence="3 4">
    <name type="scientific">Mucuna pruriens</name>
    <name type="common">Velvet bean</name>
    <name type="synonym">Dolichos pruriens</name>
    <dbReference type="NCBI Taxonomy" id="157652"/>
    <lineage>
        <taxon>Eukaryota</taxon>
        <taxon>Viridiplantae</taxon>
        <taxon>Streptophyta</taxon>
        <taxon>Embryophyta</taxon>
        <taxon>Tracheophyta</taxon>
        <taxon>Spermatophyta</taxon>
        <taxon>Magnoliopsida</taxon>
        <taxon>eudicotyledons</taxon>
        <taxon>Gunneridae</taxon>
        <taxon>Pentapetalae</taxon>
        <taxon>rosids</taxon>
        <taxon>fabids</taxon>
        <taxon>Fabales</taxon>
        <taxon>Fabaceae</taxon>
        <taxon>Papilionoideae</taxon>
        <taxon>50 kb inversion clade</taxon>
        <taxon>NPAAA clade</taxon>
        <taxon>indigoferoid/millettioid clade</taxon>
        <taxon>Phaseoleae</taxon>
        <taxon>Mucuna</taxon>
    </lineage>
</organism>
<protein>
    <submittedName>
        <fullName evidence="3">Retrovirus-related Pol polyprotein from transposon 17.6</fullName>
    </submittedName>
</protein>
<dbReference type="GO" id="GO:0015074">
    <property type="term" value="P:DNA integration"/>
    <property type="evidence" value="ECO:0007669"/>
    <property type="project" value="InterPro"/>
</dbReference>
<dbReference type="InterPro" id="IPR001584">
    <property type="entry name" value="Integrase_cat-core"/>
</dbReference>
<dbReference type="Gene3D" id="3.30.70.270">
    <property type="match status" value="2"/>
</dbReference>
<reference evidence="3" key="1">
    <citation type="submission" date="2018-05" db="EMBL/GenBank/DDBJ databases">
        <title>Draft genome of Mucuna pruriens seed.</title>
        <authorList>
            <person name="Nnadi N.E."/>
            <person name="Vos R."/>
            <person name="Hasami M.H."/>
            <person name="Devisetty U.K."/>
            <person name="Aguiy J.C."/>
        </authorList>
    </citation>
    <scope>NUCLEOTIDE SEQUENCE [LARGE SCALE GENOMIC DNA]</scope>
    <source>
        <strain evidence="3">JCA_2017</strain>
    </source>
</reference>
<evidence type="ECO:0000313" key="4">
    <source>
        <dbReference type="Proteomes" id="UP000257109"/>
    </source>
</evidence>
<dbReference type="GO" id="GO:0004523">
    <property type="term" value="F:RNA-DNA hybrid ribonuclease activity"/>
    <property type="evidence" value="ECO:0007669"/>
    <property type="project" value="InterPro"/>
</dbReference>
<feature type="non-terminal residue" evidence="3">
    <location>
        <position position="1"/>
    </location>
</feature>
<dbReference type="PANTHER" id="PTHR48475">
    <property type="entry name" value="RIBONUCLEASE H"/>
    <property type="match status" value="1"/>
</dbReference>
<dbReference type="GO" id="GO:0003676">
    <property type="term" value="F:nucleic acid binding"/>
    <property type="evidence" value="ECO:0007669"/>
    <property type="project" value="InterPro"/>
</dbReference>
<evidence type="ECO:0000259" key="2">
    <source>
        <dbReference type="PROSITE" id="PS50994"/>
    </source>
</evidence>
<dbReference type="OrthoDB" id="2016287at2759"/>
<dbReference type="Proteomes" id="UP000257109">
    <property type="component" value="Unassembled WGS sequence"/>
</dbReference>
<dbReference type="EMBL" id="QJKJ01012647">
    <property type="protein sequence ID" value="RDX68187.1"/>
    <property type="molecule type" value="Genomic_DNA"/>
</dbReference>
<accession>A0A371EQ59</accession>
<dbReference type="SUPFAM" id="SSF56672">
    <property type="entry name" value="DNA/RNA polymerases"/>
    <property type="match status" value="1"/>
</dbReference>
<evidence type="ECO:0000313" key="3">
    <source>
        <dbReference type="EMBL" id="RDX68187.1"/>
    </source>
</evidence>
<proteinExistence type="predicted"/>
<dbReference type="Pfam" id="PF00665">
    <property type="entry name" value="rve"/>
    <property type="match status" value="1"/>
</dbReference>
<dbReference type="CDD" id="cd09279">
    <property type="entry name" value="RNase_HI_like"/>
    <property type="match status" value="1"/>
</dbReference>
<dbReference type="AlphaFoldDB" id="A0A371EQ59"/>
<dbReference type="PROSITE" id="PS50994">
    <property type="entry name" value="INTEGRASE"/>
    <property type="match status" value="1"/>
</dbReference>
<dbReference type="Pfam" id="PF13456">
    <property type="entry name" value="RVT_3"/>
    <property type="match status" value="1"/>
</dbReference>
<feature type="domain" description="Integrase catalytic" evidence="2">
    <location>
        <begin position="493"/>
        <end position="622"/>
    </location>
</feature>
<dbReference type="SUPFAM" id="SSF53098">
    <property type="entry name" value="Ribonuclease H-like"/>
    <property type="match status" value="2"/>
</dbReference>
<dbReference type="Gene3D" id="1.10.340.70">
    <property type="match status" value="1"/>
</dbReference>
<comment type="caution">
    <text evidence="3">The sequence shown here is derived from an EMBL/GenBank/DDBJ whole genome shotgun (WGS) entry which is preliminary data.</text>
</comment>
<dbReference type="Pfam" id="PF17921">
    <property type="entry name" value="Integrase_H2C2"/>
    <property type="match status" value="1"/>
</dbReference>
<dbReference type="InterPro" id="IPR043128">
    <property type="entry name" value="Rev_trsase/Diguanyl_cyclase"/>
</dbReference>
<gene>
    <name evidence="3" type="primary">pol</name>
    <name evidence="3" type="ORF">CR513_52838</name>
</gene>
<dbReference type="InterPro" id="IPR043502">
    <property type="entry name" value="DNA/RNA_pol_sf"/>
</dbReference>
<evidence type="ECO:0000256" key="1">
    <source>
        <dbReference type="SAM" id="MobiDB-lite"/>
    </source>
</evidence>
<feature type="region of interest" description="Disordered" evidence="1">
    <location>
        <begin position="145"/>
        <end position="164"/>
    </location>
</feature>
<dbReference type="PANTHER" id="PTHR48475:SF2">
    <property type="entry name" value="RIBONUCLEASE H"/>
    <property type="match status" value="1"/>
</dbReference>
<dbReference type="Gene3D" id="3.30.420.10">
    <property type="entry name" value="Ribonuclease H-like superfamily/Ribonuclease H"/>
    <property type="match status" value="2"/>
</dbReference>
<dbReference type="InterPro" id="IPR036397">
    <property type="entry name" value="RNaseH_sf"/>
</dbReference>
<keyword evidence="4" id="KW-1185">Reference proteome</keyword>
<dbReference type="InterPro" id="IPR041588">
    <property type="entry name" value="Integrase_H2C2"/>
</dbReference>